<evidence type="ECO:0000313" key="4">
    <source>
        <dbReference type="Proteomes" id="UP000052232"/>
    </source>
</evidence>
<keyword evidence="2" id="KW-0732">Signal</keyword>
<dbReference type="SUPFAM" id="SSF52799">
    <property type="entry name" value="(Phosphotyrosine protein) phosphatases II"/>
    <property type="match status" value="1"/>
</dbReference>
<evidence type="ECO:0000256" key="1">
    <source>
        <dbReference type="ARBA" id="ARBA00009580"/>
    </source>
</evidence>
<organism evidence="3 4">
    <name type="scientific">Sphingobium cupriresistens LL01</name>
    <dbReference type="NCBI Taxonomy" id="1420583"/>
    <lineage>
        <taxon>Bacteria</taxon>
        <taxon>Pseudomonadati</taxon>
        <taxon>Pseudomonadota</taxon>
        <taxon>Alphaproteobacteria</taxon>
        <taxon>Sphingomonadales</taxon>
        <taxon>Sphingomonadaceae</taxon>
        <taxon>Sphingobium</taxon>
    </lineage>
</organism>
<dbReference type="GO" id="GO:0004721">
    <property type="term" value="F:phosphoprotein phosphatase activity"/>
    <property type="evidence" value="ECO:0007669"/>
    <property type="project" value="InterPro"/>
</dbReference>
<protein>
    <submittedName>
        <fullName evidence="3">Protein tyrosine phosphatase</fullName>
    </submittedName>
</protein>
<accession>A0A0J8ADE5</accession>
<comment type="similarity">
    <text evidence="1">Belongs to the protein-tyrosine phosphatase family.</text>
</comment>
<dbReference type="RefSeq" id="WP_066607905.1">
    <property type="nucleotide sequence ID" value="NZ_KQ130436.1"/>
</dbReference>
<keyword evidence="4" id="KW-1185">Reference proteome</keyword>
<feature type="chain" id="PRO_5005293579" evidence="2">
    <location>
        <begin position="26"/>
        <end position="352"/>
    </location>
</feature>
<dbReference type="Proteomes" id="UP000052232">
    <property type="component" value="Unassembled WGS sequence"/>
</dbReference>
<dbReference type="STRING" id="1420583.V473_19065"/>
<dbReference type="InterPro" id="IPR029021">
    <property type="entry name" value="Prot-tyrosine_phosphatase-like"/>
</dbReference>
<feature type="signal peptide" evidence="2">
    <location>
        <begin position="1"/>
        <end position="25"/>
    </location>
</feature>
<name>A0A0J8ADE5_9SPHN</name>
<sequence length="352" mass="38357">MKKIILALAGPSLIVLSFAAMPASARVADATAERLAGDKMQLRWSGAAKVDVYAADRADADIASARLLSAADVDGGEIVPVDAVKRPYFLLRDRADNKVTILSERLVPLAQGSNFRDLGGYRTKDGKQVKWGLLYRSGGSAMLTADDKARVQALGLRNMVDLRSDEERQFAPSQIDGVPYSTIGYSMAAMIKGDLRNGGALYRNFPEQLAPQLRILFDILKRNEGPVEYNCSAGQDRTGFASAMILSALGVPRDVILADYHLSTSYRQPQYEVPPINAALYPDNPVAQMFARYQSNPAYAKAQPLKDADGKAFLASAFEEIDARWGSVDNYLKQEIGVTAVDIAALKRAYLQ</sequence>
<dbReference type="PATRIC" id="fig|1420583.3.peg.3612"/>
<dbReference type="PANTHER" id="PTHR31126">
    <property type="entry name" value="TYROSINE-PROTEIN PHOSPHATASE"/>
    <property type="match status" value="1"/>
</dbReference>
<evidence type="ECO:0000256" key="2">
    <source>
        <dbReference type="SAM" id="SignalP"/>
    </source>
</evidence>
<gene>
    <name evidence="3" type="ORF">V473_19065</name>
</gene>
<dbReference type="EMBL" id="JACT01000005">
    <property type="protein sequence ID" value="KMS53090.1"/>
    <property type="molecule type" value="Genomic_DNA"/>
</dbReference>
<dbReference type="InterPro" id="IPR026893">
    <property type="entry name" value="Tyr/Ser_Pase_IphP-type"/>
</dbReference>
<reference evidence="3 4" key="1">
    <citation type="journal article" date="2015" name="G3 (Bethesda)">
        <title>Insights into Ongoing Evolution of the Hexachlorocyclohexane Catabolic Pathway from Comparative Genomics of Ten Sphingomonadaceae Strains.</title>
        <authorList>
            <person name="Pearce S.L."/>
            <person name="Oakeshott J.G."/>
            <person name="Pandey G."/>
        </authorList>
    </citation>
    <scope>NUCLEOTIDE SEQUENCE [LARGE SCALE GENOMIC DNA]</scope>
    <source>
        <strain evidence="3 4">LL01</strain>
    </source>
</reference>
<dbReference type="AlphaFoldDB" id="A0A0J8ADE5"/>
<comment type="caution">
    <text evidence="3">The sequence shown here is derived from an EMBL/GenBank/DDBJ whole genome shotgun (WGS) entry which is preliminary data.</text>
</comment>
<proteinExistence type="inferred from homology"/>
<dbReference type="Pfam" id="PF13350">
    <property type="entry name" value="Y_phosphatase3"/>
    <property type="match status" value="1"/>
</dbReference>
<dbReference type="Gene3D" id="3.90.190.10">
    <property type="entry name" value="Protein tyrosine phosphatase superfamily"/>
    <property type="match status" value="1"/>
</dbReference>
<dbReference type="PANTHER" id="PTHR31126:SF1">
    <property type="entry name" value="TYROSINE SPECIFIC PROTEIN PHOSPHATASES DOMAIN-CONTAINING PROTEIN"/>
    <property type="match status" value="1"/>
</dbReference>
<evidence type="ECO:0000313" key="3">
    <source>
        <dbReference type="EMBL" id="KMS53090.1"/>
    </source>
</evidence>